<dbReference type="PANTHER" id="PTHR31757">
    <property type="entry name" value="SLL0781 PROTEIN"/>
    <property type="match status" value="1"/>
</dbReference>
<dbReference type="SUPFAM" id="SSF54427">
    <property type="entry name" value="NTF2-like"/>
    <property type="match status" value="1"/>
</dbReference>
<accession>A0A7Y7IV07</accession>
<dbReference type="RefSeq" id="WP_176639427.1">
    <property type="nucleotide sequence ID" value="NZ_JABXXP010000061.1"/>
</dbReference>
<dbReference type="PANTHER" id="PTHR31757:SF0">
    <property type="entry name" value="SLL0781 PROTEIN"/>
    <property type="match status" value="1"/>
</dbReference>
<comment type="caution">
    <text evidence="1">The sequence shown here is derived from an EMBL/GenBank/DDBJ whole genome shotgun (WGS) entry which is preliminary data.</text>
</comment>
<dbReference type="EMBL" id="JABXXP010000061">
    <property type="protein sequence ID" value="NVN10662.1"/>
    <property type="molecule type" value="Genomic_DNA"/>
</dbReference>
<dbReference type="InterPro" id="IPR009783">
    <property type="entry name" value="DUF1348"/>
</dbReference>
<evidence type="ECO:0000313" key="1">
    <source>
        <dbReference type="EMBL" id="NVN10662.1"/>
    </source>
</evidence>
<dbReference type="Gene3D" id="3.10.450.50">
    <property type="match status" value="1"/>
</dbReference>
<organism evidence="1 2">
    <name type="scientific">Nguyenibacter vanlangensis</name>
    <dbReference type="NCBI Taxonomy" id="1216886"/>
    <lineage>
        <taxon>Bacteria</taxon>
        <taxon>Pseudomonadati</taxon>
        <taxon>Pseudomonadota</taxon>
        <taxon>Alphaproteobacteria</taxon>
        <taxon>Acetobacterales</taxon>
        <taxon>Acetobacteraceae</taxon>
        <taxon>Nguyenibacter</taxon>
    </lineage>
</organism>
<evidence type="ECO:0000313" key="2">
    <source>
        <dbReference type="Proteomes" id="UP000534870"/>
    </source>
</evidence>
<name>A0A7Y7IV07_9PROT</name>
<gene>
    <name evidence="1" type="ORF">HUK84_05790</name>
</gene>
<reference evidence="1 2" key="1">
    <citation type="submission" date="2020-06" db="EMBL/GenBank/DDBJ databases">
        <title>Description of novel acetic acid bacteria.</title>
        <authorList>
            <person name="Sombolestani A."/>
        </authorList>
    </citation>
    <scope>NUCLEOTIDE SEQUENCE [LARGE SCALE GENOMIC DNA]</scope>
    <source>
        <strain evidence="1 2">LMG 31431</strain>
    </source>
</reference>
<dbReference type="Proteomes" id="UP000534870">
    <property type="component" value="Unassembled WGS sequence"/>
</dbReference>
<dbReference type="AlphaFoldDB" id="A0A7Y7IV07"/>
<dbReference type="Pfam" id="PF07080">
    <property type="entry name" value="DUF1348"/>
    <property type="match status" value="1"/>
</dbReference>
<sequence length="157" mass="18617">MSDSRPPFPPFTQETAIQKVRAAEDAWNSCDPGRISLGYAPDSYWRNRAEFLQGRAAIVEFLTRKWARELEYRLVKEVWAWHDNRIAVRFAYEWRDDSNNWFRSYGNENWEFDTDGLMSRRLASINDLSIRESERKFHWDRAHPRPVDHPGLSALGL</sequence>
<proteinExistence type="predicted"/>
<protein>
    <submittedName>
        <fullName evidence="1">Nuclear transport factor 2 family protein</fullName>
    </submittedName>
</protein>
<dbReference type="InterPro" id="IPR032710">
    <property type="entry name" value="NTF2-like_dom_sf"/>
</dbReference>